<feature type="domain" description="Glucosamine/galactosamine-6-phosphate isomerase" evidence="1">
    <location>
        <begin position="26"/>
        <end position="241"/>
    </location>
</feature>
<dbReference type="Proteomes" id="UP000680038">
    <property type="component" value="Unassembled WGS sequence"/>
</dbReference>
<dbReference type="GO" id="GO:0042802">
    <property type="term" value="F:identical protein binding"/>
    <property type="evidence" value="ECO:0007669"/>
    <property type="project" value="TreeGrafter"/>
</dbReference>
<dbReference type="GO" id="GO:0006046">
    <property type="term" value="P:N-acetylglucosamine catabolic process"/>
    <property type="evidence" value="ECO:0007669"/>
    <property type="project" value="TreeGrafter"/>
</dbReference>
<accession>A0A916J9Y7</accession>
<name>A0A916J9Y7_9BACT</name>
<dbReference type="InterPro" id="IPR004547">
    <property type="entry name" value="Glucosamine6P_isomerase"/>
</dbReference>
<dbReference type="RefSeq" id="WP_229252594.1">
    <property type="nucleotide sequence ID" value="NZ_CAJRAF010000001.1"/>
</dbReference>
<dbReference type="PANTHER" id="PTHR11280">
    <property type="entry name" value="GLUCOSAMINE-6-PHOSPHATE ISOMERASE"/>
    <property type="match status" value="1"/>
</dbReference>
<evidence type="ECO:0000259" key="1">
    <source>
        <dbReference type="Pfam" id="PF01182"/>
    </source>
</evidence>
<dbReference type="GO" id="GO:0006043">
    <property type="term" value="P:glucosamine catabolic process"/>
    <property type="evidence" value="ECO:0007669"/>
    <property type="project" value="TreeGrafter"/>
</dbReference>
<sequence>MSTQAQEIKIDRLNVKIFENRRLMGIEAAQTVAAKIRELQKTQETIHIIFASAPSQNEFLEVLMQEKDIAWEKINAFHMDEYVNLPGDAPQSFGHFLKVRLFDHVPVGQVFYLNGNATDIEAECKRYADLLIKYPTDIVCLGIGENCHLAFNDPHVAFFNDPLIVKQVELDTPCRQQQVNDECFDTFEDVPTHALTITIPALLKAKYAYAMVPGTKKAEAIQHTLEDDIQEAYPSTVLRNHPNVTLFIDKDSAGKLREISSYSQA</sequence>
<dbReference type="Gene3D" id="3.40.50.1360">
    <property type="match status" value="1"/>
</dbReference>
<keyword evidence="2" id="KW-0378">Hydrolase</keyword>
<dbReference type="GO" id="GO:0019262">
    <property type="term" value="P:N-acetylneuraminate catabolic process"/>
    <property type="evidence" value="ECO:0007669"/>
    <property type="project" value="TreeGrafter"/>
</dbReference>
<dbReference type="GO" id="GO:0004342">
    <property type="term" value="F:glucosamine-6-phosphate deaminase activity"/>
    <property type="evidence" value="ECO:0007669"/>
    <property type="project" value="UniProtKB-EC"/>
</dbReference>
<reference evidence="2" key="1">
    <citation type="submission" date="2021-04" db="EMBL/GenBank/DDBJ databases">
        <authorList>
            <person name="Rodrigo-Torres L."/>
            <person name="Arahal R. D."/>
            <person name="Lucena T."/>
        </authorList>
    </citation>
    <scope>NUCLEOTIDE SEQUENCE</scope>
    <source>
        <strain evidence="2">CECT 9275</strain>
    </source>
</reference>
<organism evidence="2 3">
    <name type="scientific">Dyadobacter helix</name>
    <dbReference type="NCBI Taxonomy" id="2822344"/>
    <lineage>
        <taxon>Bacteria</taxon>
        <taxon>Pseudomonadati</taxon>
        <taxon>Bacteroidota</taxon>
        <taxon>Cytophagia</taxon>
        <taxon>Cytophagales</taxon>
        <taxon>Spirosomataceae</taxon>
        <taxon>Dyadobacter</taxon>
    </lineage>
</organism>
<dbReference type="SUPFAM" id="SSF100950">
    <property type="entry name" value="NagB/RpiA/CoA transferase-like"/>
    <property type="match status" value="1"/>
</dbReference>
<dbReference type="GO" id="GO:0005975">
    <property type="term" value="P:carbohydrate metabolic process"/>
    <property type="evidence" value="ECO:0007669"/>
    <property type="project" value="InterPro"/>
</dbReference>
<dbReference type="CDD" id="cd01399">
    <property type="entry name" value="GlcN6P_deaminase"/>
    <property type="match status" value="1"/>
</dbReference>
<dbReference type="EC" id="3.5.99.6" evidence="2"/>
<dbReference type="GO" id="GO:0005737">
    <property type="term" value="C:cytoplasm"/>
    <property type="evidence" value="ECO:0007669"/>
    <property type="project" value="TreeGrafter"/>
</dbReference>
<comment type="caution">
    <text evidence="2">The sequence shown here is derived from an EMBL/GenBank/DDBJ whole genome shotgun (WGS) entry which is preliminary data.</text>
</comment>
<dbReference type="AlphaFoldDB" id="A0A916J9Y7"/>
<keyword evidence="3" id="KW-1185">Reference proteome</keyword>
<evidence type="ECO:0000313" key="2">
    <source>
        <dbReference type="EMBL" id="CAG4989807.1"/>
    </source>
</evidence>
<protein>
    <submittedName>
        <fullName evidence="2">Glucosamine-6-phosphate deaminase</fullName>
        <ecNumber evidence="2">3.5.99.6</ecNumber>
    </submittedName>
</protein>
<evidence type="ECO:0000313" key="3">
    <source>
        <dbReference type="Proteomes" id="UP000680038"/>
    </source>
</evidence>
<dbReference type="InterPro" id="IPR037171">
    <property type="entry name" value="NagB/RpiA_transferase-like"/>
</dbReference>
<gene>
    <name evidence="2" type="primary">nagB_2</name>
    <name evidence="2" type="ORF">DYBT9275_00385</name>
</gene>
<dbReference type="Pfam" id="PF01182">
    <property type="entry name" value="Glucosamine_iso"/>
    <property type="match status" value="1"/>
</dbReference>
<proteinExistence type="predicted"/>
<dbReference type="PANTHER" id="PTHR11280:SF6">
    <property type="entry name" value="GLUCOSAMINE-6-PHOSPHATE ISOMERASE NAGB"/>
    <property type="match status" value="1"/>
</dbReference>
<dbReference type="EMBL" id="CAJRAF010000001">
    <property type="protein sequence ID" value="CAG4989807.1"/>
    <property type="molecule type" value="Genomic_DNA"/>
</dbReference>
<dbReference type="InterPro" id="IPR006148">
    <property type="entry name" value="Glc/Gal-6P_isomerase"/>
</dbReference>